<dbReference type="Pfam" id="PF00849">
    <property type="entry name" value="PseudoU_synth_2"/>
    <property type="match status" value="1"/>
</dbReference>
<dbReference type="SUPFAM" id="SSF55174">
    <property type="entry name" value="Alpha-L RNA-binding motif"/>
    <property type="match status" value="1"/>
</dbReference>
<comment type="function">
    <text evidence="6">Responsible for synthesis of pseudouridine from uracil.</text>
</comment>
<dbReference type="Proteomes" id="UP000256304">
    <property type="component" value="Unassembled WGS sequence"/>
</dbReference>
<comment type="similarity">
    <text evidence="2 6">Belongs to the pseudouridine synthase RluA family.</text>
</comment>
<feature type="active site" evidence="4">
    <location>
        <position position="208"/>
    </location>
</feature>
<feature type="domain" description="Pseudouridine synthase RsuA/RluA-like" evidence="8">
    <location>
        <begin position="161"/>
        <end position="312"/>
    </location>
</feature>
<dbReference type="InterPro" id="IPR006225">
    <property type="entry name" value="PsdUridine_synth_RluC/D"/>
</dbReference>
<sequence>MEKKHSARPPKQRQRSPRNGGSSARPEHAPRRESAAQAQQPGRAQGQAPRGKYAAANRRPAAAPAARRPVPTPRPAAPAPSKSYEVTEPAELLTFLLQAVKSEGRNAIKSMLSRGQIAVNGTTQKVYNFMLQPGQTVTVSKERIVETPPLIGLTILYEDADVIVVIKEAGLLSIASEQESELTAYRQLTAHVRASNPSGRIFVVHRLDRDTSGVMMFAKSEQVQQQLQTTWQESVTERTYIALVEGKVRKQEDTISSYLKESKTLKMYSVSNPTDAQHAITHYKVLQQNSAFSLLEVSLETGRKNQIRVHMEDIGHPIVGDKKYGSRSKALNRLGLHARVLAFVHPTTGKLVRFESDIPRSFLQPFKEGYTPK</sequence>
<protein>
    <recommendedName>
        <fullName evidence="6">Pseudouridine synthase</fullName>
        <ecNumber evidence="6">5.4.99.-</ecNumber>
    </recommendedName>
</protein>
<evidence type="ECO:0000256" key="6">
    <source>
        <dbReference type="RuleBase" id="RU362028"/>
    </source>
</evidence>
<gene>
    <name evidence="9" type="ORF">A8990_1585</name>
</gene>
<dbReference type="AlphaFoldDB" id="A0A3D9Q648"/>
<keyword evidence="10" id="KW-1185">Reference proteome</keyword>
<dbReference type="GO" id="GO:0140098">
    <property type="term" value="F:catalytic activity, acting on RNA"/>
    <property type="evidence" value="ECO:0007669"/>
    <property type="project" value="UniProtKB-ARBA"/>
</dbReference>
<dbReference type="InterPro" id="IPR006145">
    <property type="entry name" value="PsdUridine_synth_RsuA/RluA"/>
</dbReference>
<comment type="caution">
    <text evidence="9">The sequence shown here is derived from an EMBL/GenBank/DDBJ whole genome shotgun (WGS) entry which is preliminary data.</text>
</comment>
<evidence type="ECO:0000256" key="3">
    <source>
        <dbReference type="ARBA" id="ARBA00023235"/>
    </source>
</evidence>
<dbReference type="InterPro" id="IPR006224">
    <property type="entry name" value="PsdUridine_synth_RluA-like_CS"/>
</dbReference>
<dbReference type="OrthoDB" id="9773999at2"/>
<name>A0A3D9Q648_9BACL</name>
<keyword evidence="3 6" id="KW-0413">Isomerase</keyword>
<evidence type="ECO:0000256" key="4">
    <source>
        <dbReference type="PIRSR" id="PIRSR606225-1"/>
    </source>
</evidence>
<dbReference type="Gene3D" id="3.30.2350.10">
    <property type="entry name" value="Pseudouridine synthase"/>
    <property type="match status" value="1"/>
</dbReference>
<reference evidence="9 10" key="1">
    <citation type="submission" date="2018-08" db="EMBL/GenBank/DDBJ databases">
        <title>Genomic Encyclopedia of Type Strains, Phase III (KMG-III): the genomes of soil and plant-associated and newly described type strains.</title>
        <authorList>
            <person name="Whitman W."/>
        </authorList>
    </citation>
    <scope>NUCLEOTIDE SEQUENCE [LARGE SCALE GENOMIC DNA]</scope>
    <source>
        <strain evidence="9 10">CGMCC 1.10966</strain>
    </source>
</reference>
<dbReference type="CDD" id="cd02869">
    <property type="entry name" value="PseudoU_synth_RluA_like"/>
    <property type="match status" value="1"/>
</dbReference>
<organism evidence="9 10">
    <name type="scientific">Paenibacillus taihuensis</name>
    <dbReference type="NCBI Taxonomy" id="1156355"/>
    <lineage>
        <taxon>Bacteria</taxon>
        <taxon>Bacillati</taxon>
        <taxon>Bacillota</taxon>
        <taxon>Bacilli</taxon>
        <taxon>Bacillales</taxon>
        <taxon>Paenibacillaceae</taxon>
        <taxon>Paenibacillus</taxon>
    </lineage>
</organism>
<dbReference type="GO" id="GO:0003723">
    <property type="term" value="F:RNA binding"/>
    <property type="evidence" value="ECO:0007669"/>
    <property type="project" value="UniProtKB-KW"/>
</dbReference>
<evidence type="ECO:0000313" key="10">
    <source>
        <dbReference type="Proteomes" id="UP000256304"/>
    </source>
</evidence>
<evidence type="ECO:0000313" key="9">
    <source>
        <dbReference type="EMBL" id="REE56468.1"/>
    </source>
</evidence>
<dbReference type="PANTHER" id="PTHR21600">
    <property type="entry name" value="MITOCHONDRIAL RNA PSEUDOURIDINE SYNTHASE"/>
    <property type="match status" value="1"/>
</dbReference>
<evidence type="ECO:0000256" key="1">
    <source>
        <dbReference type="ARBA" id="ARBA00000073"/>
    </source>
</evidence>
<dbReference type="PANTHER" id="PTHR21600:SF44">
    <property type="entry name" value="RIBOSOMAL LARGE SUBUNIT PSEUDOURIDINE SYNTHASE D"/>
    <property type="match status" value="1"/>
</dbReference>
<dbReference type="InterPro" id="IPR020103">
    <property type="entry name" value="PsdUridine_synth_cat_dom_sf"/>
</dbReference>
<dbReference type="InterPro" id="IPR050188">
    <property type="entry name" value="RluA_PseudoU_synthase"/>
</dbReference>
<dbReference type="NCBIfam" id="TIGR00005">
    <property type="entry name" value="rluA_subfam"/>
    <property type="match status" value="1"/>
</dbReference>
<keyword evidence="5" id="KW-0694">RNA-binding</keyword>
<dbReference type="EC" id="5.4.99.-" evidence="6"/>
<feature type="compositionally biased region" description="Basic and acidic residues" evidence="7">
    <location>
        <begin position="25"/>
        <end position="34"/>
    </location>
</feature>
<dbReference type="GO" id="GO:0009982">
    <property type="term" value="F:pseudouridine synthase activity"/>
    <property type="evidence" value="ECO:0007669"/>
    <property type="project" value="InterPro"/>
</dbReference>
<dbReference type="SUPFAM" id="SSF55120">
    <property type="entry name" value="Pseudouridine synthase"/>
    <property type="match status" value="1"/>
</dbReference>
<accession>A0A3D9Q648</accession>
<dbReference type="PROSITE" id="PS01129">
    <property type="entry name" value="PSI_RLU"/>
    <property type="match status" value="1"/>
</dbReference>
<dbReference type="EMBL" id="QTTN01000058">
    <property type="protein sequence ID" value="REE56468.1"/>
    <property type="molecule type" value="Genomic_DNA"/>
</dbReference>
<proteinExistence type="inferred from homology"/>
<feature type="region of interest" description="Disordered" evidence="7">
    <location>
        <begin position="1"/>
        <end position="85"/>
    </location>
</feature>
<dbReference type="GO" id="GO:0000455">
    <property type="term" value="P:enzyme-directed rRNA pseudouridine synthesis"/>
    <property type="evidence" value="ECO:0007669"/>
    <property type="project" value="TreeGrafter"/>
</dbReference>
<evidence type="ECO:0000259" key="8">
    <source>
        <dbReference type="Pfam" id="PF00849"/>
    </source>
</evidence>
<evidence type="ECO:0000256" key="5">
    <source>
        <dbReference type="PROSITE-ProRule" id="PRU00182"/>
    </source>
</evidence>
<dbReference type="RefSeq" id="WP_116192498.1">
    <property type="nucleotide sequence ID" value="NZ_QTTN01000058.1"/>
</dbReference>
<feature type="compositionally biased region" description="Basic residues" evidence="7">
    <location>
        <begin position="1"/>
        <end position="16"/>
    </location>
</feature>
<evidence type="ECO:0000256" key="7">
    <source>
        <dbReference type="SAM" id="MobiDB-lite"/>
    </source>
</evidence>
<dbReference type="PROSITE" id="PS50889">
    <property type="entry name" value="S4"/>
    <property type="match status" value="1"/>
</dbReference>
<evidence type="ECO:0000256" key="2">
    <source>
        <dbReference type="ARBA" id="ARBA00010876"/>
    </source>
</evidence>
<comment type="catalytic activity">
    <reaction evidence="1 6">
        <text>a uridine in RNA = a pseudouridine in RNA</text>
        <dbReference type="Rhea" id="RHEA:48348"/>
        <dbReference type="Rhea" id="RHEA-COMP:12068"/>
        <dbReference type="Rhea" id="RHEA-COMP:12069"/>
        <dbReference type="ChEBI" id="CHEBI:65314"/>
        <dbReference type="ChEBI" id="CHEBI:65315"/>
    </reaction>
</comment>
<feature type="compositionally biased region" description="Low complexity" evidence="7">
    <location>
        <begin position="35"/>
        <end position="69"/>
    </location>
</feature>